<protein>
    <submittedName>
        <fullName evidence="1">Uncharacterized protein</fullName>
    </submittedName>
</protein>
<organism evidence="1 2">
    <name type="scientific">Morganella psychrotolerans</name>
    <dbReference type="NCBI Taxonomy" id="368603"/>
    <lineage>
        <taxon>Bacteria</taxon>
        <taxon>Pseudomonadati</taxon>
        <taxon>Pseudomonadota</taxon>
        <taxon>Gammaproteobacteria</taxon>
        <taxon>Enterobacterales</taxon>
        <taxon>Morganellaceae</taxon>
        <taxon>Morganella</taxon>
    </lineage>
</organism>
<evidence type="ECO:0000313" key="1">
    <source>
        <dbReference type="EMBL" id="OBU10847.1"/>
    </source>
</evidence>
<sequence length="350" mass="40958">MEDLYSMAIIIENKFKKEMILPPGIYCINNKTDLDDRLINLNIPDIIISAGHIEIELCEDNYRVSSVTYDNKSVTEKIPYNSSFFYQGKCLFAIKKQKEKWNENILIKNKKRSQAHDNRLKIPTIISLMMLSSILAICLTHWFNNKIINEKKADYNDIIKRYNQKSEYITRGDNILIFTADNDIFDYVKKELPDYNIHQLNKNTFKKNNNDIIAISELNTKKQIIHIRHETESINHDTSNIPEIFRDGIIIKSFSFSDIIKLINNRLEHKLIRYSVGISNNNIIIYTEKGRSEKTDEAIHDINTDIFSAQGNTLILHREISDNERHPGVYGTDNYHLLSDNHIKFIFDNK</sequence>
<gene>
    <name evidence="1" type="ORF">AYY18_02555</name>
</gene>
<keyword evidence="2" id="KW-1185">Reference proteome</keyword>
<dbReference type="RefSeq" id="WP_067401009.1">
    <property type="nucleotide sequence ID" value="NZ_LZEY01000012.1"/>
</dbReference>
<dbReference type="EMBL" id="LZEY01000012">
    <property type="protein sequence ID" value="OBU10847.1"/>
    <property type="molecule type" value="Genomic_DNA"/>
</dbReference>
<comment type="caution">
    <text evidence="1">The sequence shown here is derived from an EMBL/GenBank/DDBJ whole genome shotgun (WGS) entry which is preliminary data.</text>
</comment>
<dbReference type="Proteomes" id="UP000092377">
    <property type="component" value="Unassembled WGS sequence"/>
</dbReference>
<evidence type="ECO:0000313" key="2">
    <source>
        <dbReference type="Proteomes" id="UP000092377"/>
    </source>
</evidence>
<name>A0A1B8HNG7_9GAMM</name>
<reference evidence="2" key="1">
    <citation type="submission" date="2016-06" db="EMBL/GenBank/DDBJ databases">
        <authorList>
            <person name="Butler K."/>
        </authorList>
    </citation>
    <scope>NUCLEOTIDE SEQUENCE [LARGE SCALE GENOMIC DNA]</scope>
    <source>
        <strain evidence="2">GCSL-Mp20</strain>
    </source>
</reference>
<accession>A0A1B8HNG7</accession>
<dbReference type="AlphaFoldDB" id="A0A1B8HNG7"/>
<dbReference type="OrthoDB" id="6466851at2"/>
<proteinExistence type="predicted"/>